<feature type="transmembrane region" description="Helical" evidence="7">
    <location>
        <begin position="480"/>
        <end position="503"/>
    </location>
</feature>
<dbReference type="Pfam" id="PF00528">
    <property type="entry name" value="BPD_transp_1"/>
    <property type="match status" value="2"/>
</dbReference>
<dbReference type="InterPro" id="IPR035906">
    <property type="entry name" value="MetI-like_sf"/>
</dbReference>
<feature type="transmembrane region" description="Helical" evidence="7">
    <location>
        <begin position="107"/>
        <end position="127"/>
    </location>
</feature>
<dbReference type="SUPFAM" id="SSF161098">
    <property type="entry name" value="MetI-like"/>
    <property type="match status" value="2"/>
</dbReference>
<feature type="transmembrane region" description="Helical" evidence="7">
    <location>
        <begin position="157"/>
        <end position="177"/>
    </location>
</feature>
<dbReference type="GO" id="GO:0055085">
    <property type="term" value="P:transmembrane transport"/>
    <property type="evidence" value="ECO:0007669"/>
    <property type="project" value="InterPro"/>
</dbReference>
<keyword evidence="10" id="KW-1185">Reference proteome</keyword>
<dbReference type="CDD" id="cd06261">
    <property type="entry name" value="TM_PBP2"/>
    <property type="match status" value="2"/>
</dbReference>
<evidence type="ECO:0000256" key="5">
    <source>
        <dbReference type="ARBA" id="ARBA00022989"/>
    </source>
</evidence>
<feature type="domain" description="ABC transmembrane type-1" evidence="8">
    <location>
        <begin position="369"/>
        <end position="559"/>
    </location>
</feature>
<feature type="transmembrane region" description="Helical" evidence="7">
    <location>
        <begin position="310"/>
        <end position="328"/>
    </location>
</feature>
<name>A0A9X4KPP8_9BACL</name>
<evidence type="ECO:0000256" key="1">
    <source>
        <dbReference type="ARBA" id="ARBA00004651"/>
    </source>
</evidence>
<accession>A0A9X4KPP8</accession>
<dbReference type="EMBL" id="JAPDIA010000001">
    <property type="protein sequence ID" value="MDG0808545.1"/>
    <property type="molecule type" value="Genomic_DNA"/>
</dbReference>
<keyword evidence="2 7" id="KW-0813">Transport</keyword>
<proteinExistence type="inferred from homology"/>
<feature type="domain" description="ABC transmembrane type-1" evidence="8">
    <location>
        <begin position="68"/>
        <end position="279"/>
    </location>
</feature>
<keyword evidence="5 7" id="KW-1133">Transmembrane helix</keyword>
<dbReference type="GO" id="GO:0005886">
    <property type="term" value="C:plasma membrane"/>
    <property type="evidence" value="ECO:0007669"/>
    <property type="project" value="UniProtKB-SubCell"/>
</dbReference>
<feature type="transmembrane region" description="Helical" evidence="7">
    <location>
        <begin position="12"/>
        <end position="39"/>
    </location>
</feature>
<evidence type="ECO:0000256" key="4">
    <source>
        <dbReference type="ARBA" id="ARBA00022692"/>
    </source>
</evidence>
<dbReference type="InterPro" id="IPR000515">
    <property type="entry name" value="MetI-like"/>
</dbReference>
<evidence type="ECO:0000256" key="2">
    <source>
        <dbReference type="ARBA" id="ARBA00022448"/>
    </source>
</evidence>
<evidence type="ECO:0000256" key="7">
    <source>
        <dbReference type="RuleBase" id="RU363032"/>
    </source>
</evidence>
<evidence type="ECO:0000313" key="9">
    <source>
        <dbReference type="EMBL" id="MDG0808545.1"/>
    </source>
</evidence>
<evidence type="ECO:0000256" key="6">
    <source>
        <dbReference type="ARBA" id="ARBA00023136"/>
    </source>
</evidence>
<sequence length="573" mass="65324">MTSRWKEEGAFLLFILPWIVGFLVFFVGPAALSMIYSFADYNSVTPPQWIGFDNYRDLFKDQIYLKSFGNTLYFVFIAVPITVMFQILISVVLNVEIKGIRFFRTIYYLPYLVPPVATVIIWLLLFGTDGGFVNQLLEAVGIPKVDWFGSEGWSKPLIVTIGIWSSGGPVLIFLAALKGVPAQLYEAARIDGASRVRQFFTITLPMISPTILFSLVLQMIYYFQMFTESRLLNNGGPDYSSSTYMLNTYNTAFRDMKFGYAMAQSWILFVIILILTWIVMKTSNRWVYYESDKGGRRIGMTYRFKTPLQYVALLVGLFIFAGPLFWLLSTMLKTQEQTFRYPPEFLPHPLTLSAFGRLFESMPLMGRWMGNSFAIAGSVGLGTILFSSLIAFGFARTKARSRKFLFAIVLATLMIPAQVTLIPLYLLYRNIGWYDTWLPLIVPHVLGNPYFIFLFRQFFLTIPRELDEATYVDGGGYWTIYSRVILPLSSPILVSGFIFSFVFSWTDFFSPLIFIQSEKLQTLSVGLQMIMGQTSHDFPVLAAGSFLALLPIGVIYFFAQRYFIEGVVMTGIK</sequence>
<keyword evidence="4 7" id="KW-0812">Transmembrane</keyword>
<dbReference type="AlphaFoldDB" id="A0A9X4KPP8"/>
<protein>
    <submittedName>
        <fullName evidence="9">ABC transporter permease subunit</fullName>
    </submittedName>
</protein>
<dbReference type="PANTHER" id="PTHR43744">
    <property type="entry name" value="ABC TRANSPORTER PERMEASE PROTEIN MG189-RELATED-RELATED"/>
    <property type="match status" value="1"/>
</dbReference>
<dbReference type="PROSITE" id="PS50928">
    <property type="entry name" value="ABC_TM1"/>
    <property type="match status" value="2"/>
</dbReference>
<feature type="transmembrane region" description="Helical" evidence="7">
    <location>
        <begin position="368"/>
        <end position="392"/>
    </location>
</feature>
<dbReference type="PANTHER" id="PTHR43744:SF8">
    <property type="entry name" value="SN-GLYCEROL-3-PHOSPHATE TRANSPORT SYSTEM PERMEASE PROTEIN UGPE"/>
    <property type="match status" value="1"/>
</dbReference>
<keyword evidence="3" id="KW-1003">Cell membrane</keyword>
<evidence type="ECO:0000259" key="8">
    <source>
        <dbReference type="PROSITE" id="PS50928"/>
    </source>
</evidence>
<evidence type="ECO:0000256" key="3">
    <source>
        <dbReference type="ARBA" id="ARBA00022475"/>
    </source>
</evidence>
<feature type="transmembrane region" description="Helical" evidence="7">
    <location>
        <begin position="440"/>
        <end position="459"/>
    </location>
</feature>
<evidence type="ECO:0000313" key="10">
    <source>
        <dbReference type="Proteomes" id="UP001153404"/>
    </source>
</evidence>
<feature type="transmembrane region" description="Helical" evidence="7">
    <location>
        <begin position="404"/>
        <end position="428"/>
    </location>
</feature>
<dbReference type="RefSeq" id="WP_277529092.1">
    <property type="nucleotide sequence ID" value="NZ_JAPDIA010000001.1"/>
</dbReference>
<dbReference type="Gene3D" id="1.10.3720.10">
    <property type="entry name" value="MetI-like"/>
    <property type="match status" value="2"/>
</dbReference>
<gene>
    <name evidence="9" type="ORF">OMP40_03340</name>
</gene>
<feature type="transmembrane region" description="Helical" evidence="7">
    <location>
        <begin position="258"/>
        <end position="280"/>
    </location>
</feature>
<comment type="caution">
    <text evidence="9">The sequence shown here is derived from an EMBL/GenBank/DDBJ whole genome shotgun (WGS) entry which is preliminary data.</text>
</comment>
<feature type="transmembrane region" description="Helical" evidence="7">
    <location>
        <begin position="198"/>
        <end position="223"/>
    </location>
</feature>
<feature type="transmembrane region" description="Helical" evidence="7">
    <location>
        <begin position="538"/>
        <end position="559"/>
    </location>
</feature>
<reference evidence="9" key="1">
    <citation type="submission" date="2022-10" db="EMBL/GenBank/DDBJ databases">
        <title>Comparative genomic analysis of Cohnella hashimotonis sp. nov., isolated from the International Space Station.</title>
        <authorList>
            <person name="Simpson A."/>
            <person name="Venkateswaran K."/>
        </authorList>
    </citation>
    <scope>NUCLEOTIDE SEQUENCE</scope>
    <source>
        <strain evidence="9">DSM 28161</strain>
    </source>
</reference>
<organism evidence="9 10">
    <name type="scientific">Cohnella rhizosphaerae</name>
    <dbReference type="NCBI Taxonomy" id="1457232"/>
    <lineage>
        <taxon>Bacteria</taxon>
        <taxon>Bacillati</taxon>
        <taxon>Bacillota</taxon>
        <taxon>Bacilli</taxon>
        <taxon>Bacillales</taxon>
        <taxon>Paenibacillaceae</taxon>
        <taxon>Cohnella</taxon>
    </lineage>
</organism>
<dbReference type="Proteomes" id="UP001153404">
    <property type="component" value="Unassembled WGS sequence"/>
</dbReference>
<comment type="subcellular location">
    <subcellularLocation>
        <location evidence="1 7">Cell membrane</location>
        <topology evidence="1 7">Multi-pass membrane protein</topology>
    </subcellularLocation>
</comment>
<keyword evidence="6 7" id="KW-0472">Membrane</keyword>
<feature type="transmembrane region" description="Helical" evidence="7">
    <location>
        <begin position="72"/>
        <end position="95"/>
    </location>
</feature>
<comment type="similarity">
    <text evidence="7">Belongs to the binding-protein-dependent transport system permease family.</text>
</comment>